<evidence type="ECO:0000313" key="2">
    <source>
        <dbReference type="EMBL" id="EDN77269.1"/>
    </source>
</evidence>
<dbReference type="AlphaFoldDB" id="A7B4J2"/>
<comment type="caution">
    <text evidence="2">The sequence shown here is derived from an EMBL/GenBank/DDBJ whole genome shotgun (WGS) entry which is preliminary data.</text>
</comment>
<feature type="transmembrane region" description="Helical" evidence="1">
    <location>
        <begin position="56"/>
        <end position="77"/>
    </location>
</feature>
<keyword evidence="1" id="KW-0472">Membrane</keyword>
<keyword evidence="1" id="KW-1133">Transmembrane helix</keyword>
<keyword evidence="1" id="KW-0812">Transmembrane</keyword>
<name>A7B4J2_MEDG7</name>
<reference evidence="2 3" key="2">
    <citation type="submission" date="2007-06" db="EMBL/GenBank/DDBJ databases">
        <title>Draft genome sequence of Ruminococcus gnavus (ATCC 29149).</title>
        <authorList>
            <person name="Sudarsanam P."/>
            <person name="Ley R."/>
            <person name="Guruge J."/>
            <person name="Turnbaugh P.J."/>
            <person name="Mahowald M."/>
            <person name="Liep D."/>
            <person name="Gordon J."/>
        </authorList>
    </citation>
    <scope>NUCLEOTIDE SEQUENCE [LARGE SCALE GENOMIC DNA]</scope>
    <source>
        <strain evidence="2 3">ATCC 29149</strain>
    </source>
</reference>
<sequence>MGKSRREEQMKRIEKGTPGYLDYKKKVEIIRTVIYFLLVAAIFTLGYVQTKTRSNLLTVVAILGCLPAAKALVGVITRFPYASVDQKLVHEVDTKAPHTTRVYDLVLTTREKIMPVECVVISNGTVFGYTDSKKVDLNVLSKHIRDMMTQNRLSYSTVKFYQDYKVFLSRIEGLESIAMVENAKINGEEEAQTRQLLLNLSM</sequence>
<evidence type="ECO:0000256" key="1">
    <source>
        <dbReference type="SAM" id="Phobius"/>
    </source>
</evidence>
<organism evidence="2 3">
    <name type="scientific">Mediterraneibacter gnavus (strain ATCC 29149 / DSM 114966 / JCM 6515 / VPI C7-9)</name>
    <name type="common">Ruminococcus gnavus</name>
    <dbReference type="NCBI Taxonomy" id="411470"/>
    <lineage>
        <taxon>Bacteria</taxon>
        <taxon>Bacillati</taxon>
        <taxon>Bacillota</taxon>
        <taxon>Clostridia</taxon>
        <taxon>Lachnospirales</taxon>
        <taxon>Lachnospiraceae</taxon>
        <taxon>Mediterraneibacter</taxon>
    </lineage>
</organism>
<dbReference type="Proteomes" id="UP000004410">
    <property type="component" value="Unassembled WGS sequence"/>
</dbReference>
<gene>
    <name evidence="2" type="ORF">RUMGNA_02476</name>
</gene>
<dbReference type="eggNOG" id="ENOG5032XN3">
    <property type="taxonomic scope" value="Bacteria"/>
</dbReference>
<dbReference type="PaxDb" id="411470-RUMGNA_02476"/>
<reference evidence="2 3" key="1">
    <citation type="submission" date="2007-04" db="EMBL/GenBank/DDBJ databases">
        <authorList>
            <person name="Fulton L."/>
            <person name="Clifton S."/>
            <person name="Fulton B."/>
            <person name="Xu J."/>
            <person name="Minx P."/>
            <person name="Pepin K.H."/>
            <person name="Johnson M."/>
            <person name="Thiruvilangam P."/>
            <person name="Bhonagiri V."/>
            <person name="Nash W.E."/>
            <person name="Mardis E.R."/>
            <person name="Wilson R.K."/>
        </authorList>
    </citation>
    <scope>NUCLEOTIDE SEQUENCE [LARGE SCALE GENOMIC DNA]</scope>
    <source>
        <strain evidence="2 3">ATCC 29149</strain>
    </source>
</reference>
<feature type="transmembrane region" description="Helical" evidence="1">
    <location>
        <begin position="33"/>
        <end position="50"/>
    </location>
</feature>
<evidence type="ECO:0000313" key="3">
    <source>
        <dbReference type="Proteomes" id="UP000004410"/>
    </source>
</evidence>
<proteinExistence type="predicted"/>
<accession>A7B4J2</accession>
<protein>
    <submittedName>
        <fullName evidence="2">Uncharacterized protein</fullName>
    </submittedName>
</protein>
<dbReference type="EMBL" id="AAYG02000018">
    <property type="protein sequence ID" value="EDN77269.1"/>
    <property type="molecule type" value="Genomic_DNA"/>
</dbReference>